<evidence type="ECO:0000313" key="1">
    <source>
        <dbReference type="EMBL" id="JAD48003.1"/>
    </source>
</evidence>
<sequence length="26" mass="3105">MFHYQIITAFDFSKLQYTALTSFSMI</sequence>
<reference evidence="1" key="1">
    <citation type="submission" date="2014-09" db="EMBL/GenBank/DDBJ databases">
        <authorList>
            <person name="Magalhaes I.L.F."/>
            <person name="Oliveira U."/>
            <person name="Santos F.R."/>
            <person name="Vidigal T.H.D.A."/>
            <person name="Brescovit A.D."/>
            <person name="Santos A.J."/>
        </authorList>
    </citation>
    <scope>NUCLEOTIDE SEQUENCE</scope>
    <source>
        <tissue evidence="1">Shoot tissue taken approximately 20 cm above the soil surface</tissue>
    </source>
</reference>
<proteinExistence type="predicted"/>
<organism evidence="1">
    <name type="scientific">Arundo donax</name>
    <name type="common">Giant reed</name>
    <name type="synonym">Donax arundinaceus</name>
    <dbReference type="NCBI Taxonomy" id="35708"/>
    <lineage>
        <taxon>Eukaryota</taxon>
        <taxon>Viridiplantae</taxon>
        <taxon>Streptophyta</taxon>
        <taxon>Embryophyta</taxon>
        <taxon>Tracheophyta</taxon>
        <taxon>Spermatophyta</taxon>
        <taxon>Magnoliopsida</taxon>
        <taxon>Liliopsida</taxon>
        <taxon>Poales</taxon>
        <taxon>Poaceae</taxon>
        <taxon>PACMAD clade</taxon>
        <taxon>Arundinoideae</taxon>
        <taxon>Arundineae</taxon>
        <taxon>Arundo</taxon>
    </lineage>
</organism>
<accession>A0A0A9ADH0</accession>
<dbReference type="AlphaFoldDB" id="A0A0A9ADH0"/>
<name>A0A0A9ADH0_ARUDO</name>
<reference evidence="1" key="2">
    <citation type="journal article" date="2015" name="Data Brief">
        <title>Shoot transcriptome of the giant reed, Arundo donax.</title>
        <authorList>
            <person name="Barrero R.A."/>
            <person name="Guerrero F.D."/>
            <person name="Moolhuijzen P."/>
            <person name="Goolsby J.A."/>
            <person name="Tidwell J."/>
            <person name="Bellgard S.E."/>
            <person name="Bellgard M.I."/>
        </authorList>
    </citation>
    <scope>NUCLEOTIDE SEQUENCE</scope>
    <source>
        <tissue evidence="1">Shoot tissue taken approximately 20 cm above the soil surface</tissue>
    </source>
</reference>
<protein>
    <submittedName>
        <fullName evidence="1">Uncharacterized protein</fullName>
    </submittedName>
</protein>
<dbReference type="EMBL" id="GBRH01249892">
    <property type="protein sequence ID" value="JAD48003.1"/>
    <property type="molecule type" value="Transcribed_RNA"/>
</dbReference>